<dbReference type="GO" id="GO:0016020">
    <property type="term" value="C:membrane"/>
    <property type="evidence" value="ECO:0007669"/>
    <property type="project" value="UniProtKB-SubCell"/>
</dbReference>
<organism evidence="9 10">
    <name type="scientific">Sulfobacillus thermosulfidooxidans</name>
    <dbReference type="NCBI Taxonomy" id="28034"/>
    <lineage>
        <taxon>Bacteria</taxon>
        <taxon>Bacillati</taxon>
        <taxon>Bacillota</taxon>
        <taxon>Clostridia</taxon>
        <taxon>Eubacteriales</taxon>
        <taxon>Clostridiales Family XVII. Incertae Sedis</taxon>
        <taxon>Sulfobacillus</taxon>
    </lineage>
</organism>
<feature type="transmembrane region" description="Helical" evidence="8">
    <location>
        <begin position="135"/>
        <end position="158"/>
    </location>
</feature>
<feature type="transmembrane region" description="Helical" evidence="8">
    <location>
        <begin position="165"/>
        <end position="188"/>
    </location>
</feature>
<name>A0A2T2X281_SULTH</name>
<feature type="transmembrane region" description="Helical" evidence="8">
    <location>
        <begin position="56"/>
        <end position="77"/>
    </location>
</feature>
<comment type="subcellular location">
    <subcellularLocation>
        <location evidence="1">Membrane</location>
        <topology evidence="1">Multi-pass membrane protein</topology>
    </subcellularLocation>
</comment>
<evidence type="ECO:0000256" key="3">
    <source>
        <dbReference type="ARBA" id="ARBA00022448"/>
    </source>
</evidence>
<dbReference type="AlphaFoldDB" id="A0A2T2X281"/>
<feature type="transmembrane region" description="Helical" evidence="8">
    <location>
        <begin position="236"/>
        <end position="263"/>
    </location>
</feature>
<evidence type="ECO:0000256" key="1">
    <source>
        <dbReference type="ARBA" id="ARBA00004141"/>
    </source>
</evidence>
<dbReference type="GO" id="GO:0009847">
    <property type="term" value="P:spore germination"/>
    <property type="evidence" value="ECO:0007669"/>
    <property type="project" value="InterPro"/>
</dbReference>
<keyword evidence="6 8" id="KW-1133">Transmembrane helix</keyword>
<evidence type="ECO:0000256" key="6">
    <source>
        <dbReference type="ARBA" id="ARBA00022989"/>
    </source>
</evidence>
<feature type="transmembrane region" description="Helical" evidence="8">
    <location>
        <begin position="208"/>
        <end position="224"/>
    </location>
</feature>
<evidence type="ECO:0000256" key="4">
    <source>
        <dbReference type="ARBA" id="ARBA00022544"/>
    </source>
</evidence>
<accession>A0A2T2X281</accession>
<evidence type="ECO:0000256" key="5">
    <source>
        <dbReference type="ARBA" id="ARBA00022692"/>
    </source>
</evidence>
<proteinExistence type="inferred from homology"/>
<feature type="transmembrane region" description="Helical" evidence="8">
    <location>
        <begin position="357"/>
        <end position="379"/>
    </location>
</feature>
<evidence type="ECO:0000256" key="7">
    <source>
        <dbReference type="ARBA" id="ARBA00023136"/>
    </source>
</evidence>
<protein>
    <submittedName>
        <fullName evidence="9">Spore gernimation protein</fullName>
    </submittedName>
</protein>
<reference evidence="9 10" key="1">
    <citation type="journal article" date="2014" name="BMC Genomics">
        <title>Comparison of environmental and isolate Sulfobacillus genomes reveals diverse carbon, sulfur, nitrogen, and hydrogen metabolisms.</title>
        <authorList>
            <person name="Justice N.B."/>
            <person name="Norman A."/>
            <person name="Brown C.T."/>
            <person name="Singh A."/>
            <person name="Thomas B.C."/>
            <person name="Banfield J.F."/>
        </authorList>
    </citation>
    <scope>NUCLEOTIDE SEQUENCE [LARGE SCALE GENOMIC DNA]</scope>
    <source>
        <strain evidence="9">AMDSBA5</strain>
    </source>
</reference>
<dbReference type="EMBL" id="PXYX01000006">
    <property type="protein sequence ID" value="PSR28582.1"/>
    <property type="molecule type" value="Genomic_DNA"/>
</dbReference>
<evidence type="ECO:0000256" key="2">
    <source>
        <dbReference type="ARBA" id="ARBA00007998"/>
    </source>
</evidence>
<feature type="transmembrane region" description="Helical" evidence="8">
    <location>
        <begin position="20"/>
        <end position="44"/>
    </location>
</feature>
<dbReference type="Gene3D" id="1.20.1740.10">
    <property type="entry name" value="Amino acid/polyamine transporter I"/>
    <property type="match status" value="1"/>
</dbReference>
<feature type="transmembrane region" description="Helical" evidence="8">
    <location>
        <begin position="283"/>
        <end position="305"/>
    </location>
</feature>
<evidence type="ECO:0000313" key="10">
    <source>
        <dbReference type="Proteomes" id="UP000242705"/>
    </source>
</evidence>
<comment type="similarity">
    <text evidence="2">Belongs to the amino acid-polyamine-organocation (APC) superfamily. Spore germination protein (SGP) (TC 2.A.3.9) family.</text>
</comment>
<sequence length="399" mass="45024">MIRQKERRNVDMDFGKSQRLPRISGLQFGTVVTAGYMAMGIFYFPREMVTAAGRDAIWSFWLEGLVTYFLMRLTFAMNRLVPNETLGEFAPKIVSTPIGLLIGLYTVVYHLALAIVAAVLFGYVLSNIFLPDTPVWGVTGALVLASLYIASLGISSLARTLQSGYIPMVLLTILTLVLAMGVIRHPVLLEPPVNIQVIPILQGAYREYFLFIGFEVSVTLYPFIRNEERRKGERFAYLGLLLMVFIGTIMYEATMATFGPAFIPIMRWPVVSLMRILAVNGFFISKWGMLVVVLWTIAVVAFIAIRLWCLAHDMAAMIHWHSRYSYPTFLLIGAIIIFVFSIWIPNAKITDYITQTFLLPLGFLYLLGIPLLILTVAHFRKPTVRKLRQKTEPEPPTPG</sequence>
<dbReference type="Pfam" id="PF03845">
    <property type="entry name" value="Spore_permease"/>
    <property type="match status" value="1"/>
</dbReference>
<evidence type="ECO:0000313" key="9">
    <source>
        <dbReference type="EMBL" id="PSR28582.1"/>
    </source>
</evidence>
<keyword evidence="3" id="KW-0813">Transport</keyword>
<keyword evidence="4" id="KW-0309">Germination</keyword>
<gene>
    <name evidence="9" type="ORF">C7B47_05335</name>
</gene>
<feature type="transmembrane region" description="Helical" evidence="8">
    <location>
        <begin position="326"/>
        <end position="345"/>
    </location>
</feature>
<keyword evidence="7 8" id="KW-0472">Membrane</keyword>
<dbReference type="InterPro" id="IPR004761">
    <property type="entry name" value="Spore_GerAB"/>
</dbReference>
<evidence type="ECO:0000256" key="8">
    <source>
        <dbReference type="SAM" id="Phobius"/>
    </source>
</evidence>
<comment type="caution">
    <text evidence="9">The sequence shown here is derived from an EMBL/GenBank/DDBJ whole genome shotgun (WGS) entry which is preliminary data.</text>
</comment>
<dbReference type="Proteomes" id="UP000242705">
    <property type="component" value="Unassembled WGS sequence"/>
</dbReference>
<keyword evidence="5 8" id="KW-0812">Transmembrane</keyword>
<dbReference type="PANTHER" id="PTHR34975:SF2">
    <property type="entry name" value="SPORE GERMINATION PROTEIN A2"/>
    <property type="match status" value="1"/>
</dbReference>
<dbReference type="PANTHER" id="PTHR34975">
    <property type="entry name" value="SPORE GERMINATION PROTEIN A2"/>
    <property type="match status" value="1"/>
</dbReference>
<feature type="transmembrane region" description="Helical" evidence="8">
    <location>
        <begin position="98"/>
        <end position="123"/>
    </location>
</feature>